<dbReference type="InterPro" id="IPR016130">
    <property type="entry name" value="Tyr_Pase_AS"/>
</dbReference>
<evidence type="ECO:0000259" key="19">
    <source>
        <dbReference type="PROSITE" id="PS50056"/>
    </source>
</evidence>
<dbReference type="GO" id="GO:0008962">
    <property type="term" value="F:phosphatidylglycerophosphatase activity"/>
    <property type="evidence" value="ECO:0007669"/>
    <property type="project" value="UniProtKB-EC"/>
</dbReference>
<evidence type="ECO:0000256" key="9">
    <source>
        <dbReference type="ARBA" id="ARBA00023264"/>
    </source>
</evidence>
<protein>
    <recommendedName>
        <fullName evidence="17">Phosphatidylglycerophosphatase and protein-tyrosine phosphatase 1</fullName>
        <ecNumber evidence="11">3.1.3.27</ecNumber>
    </recommendedName>
</protein>
<accession>A0ABD2PEU1</accession>
<keyword evidence="8" id="KW-0594">Phospholipid biosynthesis</keyword>
<name>A0ABD2PEU1_9CUCU</name>
<dbReference type="InterPro" id="IPR029021">
    <property type="entry name" value="Prot-tyrosine_phosphatase-like"/>
</dbReference>
<dbReference type="Pfam" id="PF00782">
    <property type="entry name" value="DSPc"/>
    <property type="match status" value="1"/>
</dbReference>
<dbReference type="SUPFAM" id="SSF52799">
    <property type="entry name" value="(Phosphotyrosine protein) phosphatases II"/>
    <property type="match status" value="1"/>
</dbReference>
<evidence type="ECO:0000256" key="12">
    <source>
        <dbReference type="ARBA" id="ARBA00050944"/>
    </source>
</evidence>
<evidence type="ECO:0000256" key="7">
    <source>
        <dbReference type="ARBA" id="ARBA00023136"/>
    </source>
</evidence>
<proteinExistence type="predicted"/>
<gene>
    <name evidence="20" type="ORF">HHI36_003423</name>
</gene>
<dbReference type="AlphaFoldDB" id="A0ABD2PEU1"/>
<comment type="catalytic activity">
    <reaction evidence="12">
        <text>a 1,2-diacyl-sn-glycero-3-phospho-(1'-sn-glycero-3'-phosphate) + H2O = a 1,2-diacyl-sn-glycero-3-phospho-(1'-sn-glycerol) + phosphate</text>
        <dbReference type="Rhea" id="RHEA:33751"/>
        <dbReference type="ChEBI" id="CHEBI:15377"/>
        <dbReference type="ChEBI" id="CHEBI:43474"/>
        <dbReference type="ChEBI" id="CHEBI:60110"/>
        <dbReference type="ChEBI" id="CHEBI:64716"/>
        <dbReference type="EC" id="3.1.3.27"/>
    </reaction>
    <physiologicalReaction direction="left-to-right" evidence="12">
        <dbReference type="Rhea" id="RHEA:33752"/>
    </physiologicalReaction>
</comment>
<dbReference type="PROSITE" id="PS50056">
    <property type="entry name" value="TYR_PHOSPHATASE_2"/>
    <property type="match status" value="1"/>
</dbReference>
<dbReference type="Gene3D" id="3.90.190.10">
    <property type="entry name" value="Protein tyrosine phosphatase superfamily"/>
    <property type="match status" value="1"/>
</dbReference>
<dbReference type="InterPro" id="IPR000387">
    <property type="entry name" value="Tyr_Pase_dom"/>
</dbReference>
<dbReference type="CDD" id="cd14524">
    <property type="entry name" value="PTPMT1"/>
    <property type="match status" value="1"/>
</dbReference>
<evidence type="ECO:0000256" key="11">
    <source>
        <dbReference type="ARBA" id="ARBA00024224"/>
    </source>
</evidence>
<evidence type="ECO:0000256" key="5">
    <source>
        <dbReference type="ARBA" id="ARBA00022912"/>
    </source>
</evidence>
<comment type="subcellular location">
    <subcellularLocation>
        <location evidence="1">Membrane</location>
    </subcellularLocation>
</comment>
<keyword evidence="7" id="KW-0472">Membrane</keyword>
<dbReference type="InterPro" id="IPR044596">
    <property type="entry name" value="PTPMT1-like"/>
</dbReference>
<comment type="catalytic activity">
    <reaction evidence="14">
        <text>1,2-dibutyryl-sn-glycero-3-phospho-(1D-myo-inositol-5-phosphate) + H2O = 1,2-dibutyryl-sn-glycero-3-phospho-(1D-myo-inositol) + phosphate</text>
        <dbReference type="Rhea" id="RHEA:42584"/>
        <dbReference type="ChEBI" id="CHEBI:15377"/>
        <dbReference type="ChEBI" id="CHEBI:43474"/>
        <dbReference type="ChEBI" id="CHEBI:82605"/>
        <dbReference type="ChEBI" id="CHEBI:82606"/>
    </reaction>
    <physiologicalReaction direction="left-to-right" evidence="14">
        <dbReference type="Rhea" id="RHEA:42585"/>
    </physiologicalReaction>
</comment>
<evidence type="ECO:0000256" key="14">
    <source>
        <dbReference type="ARBA" id="ARBA00052505"/>
    </source>
</evidence>
<dbReference type="PROSITE" id="PS50054">
    <property type="entry name" value="TYR_PHOSPHATASE_DUAL"/>
    <property type="match status" value="1"/>
</dbReference>
<dbReference type="EC" id="3.1.3.27" evidence="11"/>
<keyword evidence="4" id="KW-0378">Hydrolase</keyword>
<dbReference type="PANTHER" id="PTHR46712:SF1">
    <property type="entry name" value="PHOSPHATIDYLGLYCEROPHOSPHATASE AND PROTEIN-TYROSINE PHOSPHATASE 1"/>
    <property type="match status" value="1"/>
</dbReference>
<evidence type="ECO:0000256" key="10">
    <source>
        <dbReference type="ARBA" id="ARBA00024192"/>
    </source>
</evidence>
<evidence type="ECO:0000256" key="6">
    <source>
        <dbReference type="ARBA" id="ARBA00023098"/>
    </source>
</evidence>
<evidence type="ECO:0000313" key="21">
    <source>
        <dbReference type="Proteomes" id="UP001516400"/>
    </source>
</evidence>
<dbReference type="SMART" id="SM00195">
    <property type="entry name" value="DSPc"/>
    <property type="match status" value="1"/>
</dbReference>
<keyword evidence="9" id="KW-1208">Phospholipid metabolism</keyword>
<evidence type="ECO:0000256" key="15">
    <source>
        <dbReference type="ARBA" id="ARBA00052632"/>
    </source>
</evidence>
<keyword evidence="3" id="KW-0444">Lipid biosynthesis</keyword>
<evidence type="ECO:0000256" key="1">
    <source>
        <dbReference type="ARBA" id="ARBA00004370"/>
    </source>
</evidence>
<dbReference type="GO" id="GO:0008654">
    <property type="term" value="P:phospholipid biosynthetic process"/>
    <property type="evidence" value="ECO:0007669"/>
    <property type="project" value="UniProtKB-KW"/>
</dbReference>
<evidence type="ECO:0000313" key="20">
    <source>
        <dbReference type="EMBL" id="KAL3288980.1"/>
    </source>
</evidence>
<dbReference type="EMBL" id="JABFTP020000185">
    <property type="protein sequence ID" value="KAL3288980.1"/>
    <property type="molecule type" value="Genomic_DNA"/>
</dbReference>
<dbReference type="Proteomes" id="UP001516400">
    <property type="component" value="Unassembled WGS sequence"/>
</dbReference>
<evidence type="ECO:0000256" key="2">
    <source>
        <dbReference type="ARBA" id="ARBA00005189"/>
    </source>
</evidence>
<comment type="pathway">
    <text evidence="2">Lipid metabolism.</text>
</comment>
<dbReference type="GO" id="GO:0004721">
    <property type="term" value="F:phosphoprotein phosphatase activity"/>
    <property type="evidence" value="ECO:0007669"/>
    <property type="project" value="UniProtKB-KW"/>
</dbReference>
<dbReference type="FunFam" id="3.90.190.10:FF:000060">
    <property type="entry name" value="Phosphatidylglycerophosphatase and protein-tyrosine phosphatase 1"/>
    <property type="match status" value="1"/>
</dbReference>
<dbReference type="InterPro" id="IPR000340">
    <property type="entry name" value="Dual-sp_phosphatase_cat-dom"/>
</dbReference>
<comment type="catalytic activity">
    <reaction evidence="16">
        <text>1,2-dioctanoyl-sn-glycero-3-phospho-(1D-myo-inositol-5-phosphate) + H2O = 1,2-dioctanoyl-sn-glycero-3-phospho-(1D-myo-inositol) + phosphate</text>
        <dbReference type="Rhea" id="RHEA:42308"/>
        <dbReference type="ChEBI" id="CHEBI:15377"/>
        <dbReference type="ChEBI" id="CHEBI:43474"/>
        <dbReference type="ChEBI" id="CHEBI:65221"/>
        <dbReference type="ChEBI" id="CHEBI:78911"/>
    </reaction>
    <physiologicalReaction direction="left-to-right" evidence="16">
        <dbReference type="Rhea" id="RHEA:42309"/>
    </physiologicalReaction>
</comment>
<comment type="catalytic activity">
    <reaction evidence="13">
        <text>a 1-acyl-2-hexanoyl-sn-glycero-3-phospho-(1D-myo-inositol-5-phosphate) + H2O = a 1-acyl-2-hexanoyl-sn-glycero-3-phospho-(1D-myo-inositol) + phosphate</text>
        <dbReference type="Rhea" id="RHEA:42320"/>
        <dbReference type="ChEBI" id="CHEBI:15377"/>
        <dbReference type="ChEBI" id="CHEBI:43474"/>
        <dbReference type="ChEBI" id="CHEBI:78930"/>
        <dbReference type="ChEBI" id="CHEBI:78931"/>
    </reaction>
    <physiologicalReaction direction="left-to-right" evidence="13">
        <dbReference type="Rhea" id="RHEA:42321"/>
    </physiologicalReaction>
</comment>
<organism evidence="20 21">
    <name type="scientific">Cryptolaemus montrouzieri</name>
    <dbReference type="NCBI Taxonomy" id="559131"/>
    <lineage>
        <taxon>Eukaryota</taxon>
        <taxon>Metazoa</taxon>
        <taxon>Ecdysozoa</taxon>
        <taxon>Arthropoda</taxon>
        <taxon>Hexapoda</taxon>
        <taxon>Insecta</taxon>
        <taxon>Pterygota</taxon>
        <taxon>Neoptera</taxon>
        <taxon>Endopterygota</taxon>
        <taxon>Coleoptera</taxon>
        <taxon>Polyphaga</taxon>
        <taxon>Cucujiformia</taxon>
        <taxon>Coccinelloidea</taxon>
        <taxon>Coccinellidae</taxon>
        <taxon>Scymninae</taxon>
        <taxon>Scymnini</taxon>
        <taxon>Cryptolaemus</taxon>
    </lineage>
</organism>
<evidence type="ECO:0000259" key="18">
    <source>
        <dbReference type="PROSITE" id="PS50054"/>
    </source>
</evidence>
<dbReference type="InterPro" id="IPR042165">
    <property type="entry name" value="PTPMT1"/>
</dbReference>
<dbReference type="GO" id="GO:0016020">
    <property type="term" value="C:membrane"/>
    <property type="evidence" value="ECO:0007669"/>
    <property type="project" value="UniProtKB-SubCell"/>
</dbReference>
<dbReference type="InterPro" id="IPR020422">
    <property type="entry name" value="TYR_PHOSPHATASE_DUAL_dom"/>
</dbReference>
<comment type="pathway">
    <text evidence="10">Phospholipid metabolism; phosphatidylglycerol biosynthesis; phosphatidylglycerol from CDP-diacylglycerol: step 2/2.</text>
</comment>
<keyword evidence="5" id="KW-0904">Protein phosphatase</keyword>
<evidence type="ECO:0000256" key="16">
    <source>
        <dbReference type="ARBA" id="ARBA00052780"/>
    </source>
</evidence>
<dbReference type="PANTHER" id="PTHR46712">
    <property type="entry name" value="PHOSPHATIDYLGLYCEROPHOSPHATASE AND PROTEIN-TYROSINE PHOSPHATASE 1"/>
    <property type="match status" value="1"/>
</dbReference>
<comment type="caution">
    <text evidence="20">The sequence shown here is derived from an EMBL/GenBank/DDBJ whole genome shotgun (WGS) entry which is preliminary data.</text>
</comment>
<evidence type="ECO:0000256" key="13">
    <source>
        <dbReference type="ARBA" id="ARBA00051818"/>
    </source>
</evidence>
<feature type="domain" description="Tyrosine specific protein phosphatases" evidence="19">
    <location>
        <begin position="101"/>
        <end position="171"/>
    </location>
</feature>
<dbReference type="PROSITE" id="PS00383">
    <property type="entry name" value="TYR_PHOSPHATASE_1"/>
    <property type="match status" value="1"/>
</dbReference>
<keyword evidence="6" id="KW-0443">Lipid metabolism</keyword>
<reference evidence="20 21" key="1">
    <citation type="journal article" date="2021" name="BMC Biol.">
        <title>Horizontally acquired antibacterial genes associated with adaptive radiation of ladybird beetles.</title>
        <authorList>
            <person name="Li H.S."/>
            <person name="Tang X.F."/>
            <person name="Huang Y.H."/>
            <person name="Xu Z.Y."/>
            <person name="Chen M.L."/>
            <person name="Du X.Y."/>
            <person name="Qiu B.Y."/>
            <person name="Chen P.T."/>
            <person name="Zhang W."/>
            <person name="Slipinski A."/>
            <person name="Escalona H.E."/>
            <person name="Waterhouse R.M."/>
            <person name="Zwick A."/>
            <person name="Pang H."/>
        </authorList>
    </citation>
    <scope>NUCLEOTIDE SEQUENCE [LARGE SCALE GENOMIC DNA]</scope>
    <source>
        <strain evidence="20">SYSU2018</strain>
    </source>
</reference>
<sequence length="192" mass="22720">MMWKDYRSRVTFIPTLVYNLVMEKCSARRWYDRIDEHVILGGLPFSKLTTQLIEKENVKAVVSMNEDYELWFSNDKKRWEELNIDFLQLATADIFDTPSQTKLIDGVSFINKYMNKKNGETVYVHCKAGRTRSATLVGCYLMKRWGWTPEQAVYFMQEKRPHILIHTAQWDALRMFYKDQIPLAAEANKSFI</sequence>
<evidence type="ECO:0000256" key="17">
    <source>
        <dbReference type="ARBA" id="ARBA00069309"/>
    </source>
</evidence>
<feature type="domain" description="Tyrosine-protein phosphatase" evidence="18">
    <location>
        <begin position="30"/>
        <end position="182"/>
    </location>
</feature>
<dbReference type="GO" id="GO:0005737">
    <property type="term" value="C:cytoplasm"/>
    <property type="evidence" value="ECO:0007669"/>
    <property type="project" value="UniProtKB-ARBA"/>
</dbReference>
<comment type="catalytic activity">
    <reaction evidence="15">
        <text>1,2-di-(9Z-octadecenoyl)-sn-glycero-3-phospho-(1'-sn-glycerol-3'-phosphate) + H2O = 1,2-di-(9Z-octadecenoyl)-sn-glycero-3-phospho-(1'-sn-glycerol) + phosphate</text>
        <dbReference type="Rhea" id="RHEA:42304"/>
        <dbReference type="ChEBI" id="CHEBI:15377"/>
        <dbReference type="ChEBI" id="CHEBI:43474"/>
        <dbReference type="ChEBI" id="CHEBI:75163"/>
        <dbReference type="ChEBI" id="CHEBI:78907"/>
    </reaction>
    <physiologicalReaction direction="left-to-right" evidence="15">
        <dbReference type="Rhea" id="RHEA:42305"/>
    </physiologicalReaction>
</comment>
<evidence type="ECO:0000256" key="3">
    <source>
        <dbReference type="ARBA" id="ARBA00022516"/>
    </source>
</evidence>
<keyword evidence="21" id="KW-1185">Reference proteome</keyword>
<evidence type="ECO:0000256" key="4">
    <source>
        <dbReference type="ARBA" id="ARBA00022801"/>
    </source>
</evidence>
<evidence type="ECO:0000256" key="8">
    <source>
        <dbReference type="ARBA" id="ARBA00023209"/>
    </source>
</evidence>